<feature type="signal peptide" evidence="2">
    <location>
        <begin position="1"/>
        <end position="21"/>
    </location>
</feature>
<name>A0A6A4VBS3_AMPAM</name>
<evidence type="ECO:0000256" key="1">
    <source>
        <dbReference type="SAM" id="MobiDB-lite"/>
    </source>
</evidence>
<dbReference type="OrthoDB" id="5798273at2759"/>
<proteinExistence type="predicted"/>
<comment type="caution">
    <text evidence="3">The sequence shown here is derived from an EMBL/GenBank/DDBJ whole genome shotgun (WGS) entry which is preliminary data.</text>
</comment>
<evidence type="ECO:0000313" key="4">
    <source>
        <dbReference type="Proteomes" id="UP000440578"/>
    </source>
</evidence>
<dbReference type="Proteomes" id="UP000440578">
    <property type="component" value="Unassembled WGS sequence"/>
</dbReference>
<feature type="region of interest" description="Disordered" evidence="1">
    <location>
        <begin position="56"/>
        <end position="78"/>
    </location>
</feature>
<sequence length="145" mass="15466">MLFSLAMAAVVTLALYRLYAGDVPPRVMFDVYTRPGIFYYPKVAYLLALPHHSGSGRRRGTSGAEPSPGTAAGYGVKSRASPAEMDCVQPLAEHPRALDAVLFQGAAGDGSWLVLALARRPRGVSNTICLVTLPGVGTLQMERHP</sequence>
<organism evidence="3 4">
    <name type="scientific">Amphibalanus amphitrite</name>
    <name type="common">Striped barnacle</name>
    <name type="synonym">Balanus amphitrite</name>
    <dbReference type="NCBI Taxonomy" id="1232801"/>
    <lineage>
        <taxon>Eukaryota</taxon>
        <taxon>Metazoa</taxon>
        <taxon>Ecdysozoa</taxon>
        <taxon>Arthropoda</taxon>
        <taxon>Crustacea</taxon>
        <taxon>Multicrustacea</taxon>
        <taxon>Cirripedia</taxon>
        <taxon>Thoracica</taxon>
        <taxon>Thoracicalcarea</taxon>
        <taxon>Balanomorpha</taxon>
        <taxon>Balanoidea</taxon>
        <taxon>Balanidae</taxon>
        <taxon>Amphibalaninae</taxon>
        <taxon>Amphibalanus</taxon>
    </lineage>
</organism>
<protein>
    <submittedName>
        <fullName evidence="3">Uncharacterized protein</fullName>
    </submittedName>
</protein>
<dbReference type="AlphaFoldDB" id="A0A6A4VBS3"/>
<accession>A0A6A4VBS3</accession>
<reference evidence="3 4" key="1">
    <citation type="submission" date="2019-07" db="EMBL/GenBank/DDBJ databases">
        <title>Draft genome assembly of a fouling barnacle, Amphibalanus amphitrite (Darwin, 1854): The first reference genome for Thecostraca.</title>
        <authorList>
            <person name="Kim W."/>
        </authorList>
    </citation>
    <scope>NUCLEOTIDE SEQUENCE [LARGE SCALE GENOMIC DNA]</scope>
    <source>
        <strain evidence="3">SNU_AA5</strain>
        <tissue evidence="3">Soma without cirri and trophi</tissue>
    </source>
</reference>
<evidence type="ECO:0000256" key="2">
    <source>
        <dbReference type="SAM" id="SignalP"/>
    </source>
</evidence>
<keyword evidence="2" id="KW-0732">Signal</keyword>
<dbReference type="PANTHER" id="PTHR34717:SF1">
    <property type="entry name" value="EG:BACR7A4.20 PROTEIN"/>
    <property type="match status" value="1"/>
</dbReference>
<dbReference type="PANTHER" id="PTHR34717">
    <property type="entry name" value="EG:BACR7A4.20 PROTEIN"/>
    <property type="match status" value="1"/>
</dbReference>
<dbReference type="EMBL" id="VIIS01002154">
    <property type="protein sequence ID" value="KAF0287948.1"/>
    <property type="molecule type" value="Genomic_DNA"/>
</dbReference>
<feature type="chain" id="PRO_5025559104" evidence="2">
    <location>
        <begin position="22"/>
        <end position="145"/>
    </location>
</feature>
<gene>
    <name evidence="3" type="ORF">FJT64_013636</name>
</gene>
<keyword evidence="4" id="KW-1185">Reference proteome</keyword>
<evidence type="ECO:0000313" key="3">
    <source>
        <dbReference type="EMBL" id="KAF0287948.1"/>
    </source>
</evidence>